<name>A0ABV2U9F0_9ACTN</name>
<organism evidence="10 11">
    <name type="scientific">Streptomyces sp. 900116325</name>
    <dbReference type="NCBI Taxonomy" id="3154295"/>
    <lineage>
        <taxon>Bacteria</taxon>
        <taxon>Bacillati</taxon>
        <taxon>Actinomycetota</taxon>
        <taxon>Actinomycetes</taxon>
        <taxon>Kitasatosporales</taxon>
        <taxon>Streptomycetaceae</taxon>
        <taxon>Streptomyces</taxon>
    </lineage>
</organism>
<sequence>MALPRLRTVLLVTGAALLAKRALHRRIEKSPLWPLPALEEPVSGHSGRRSTTTRRLLITERTALADGVVQLRLEGPDLPAWQPGAHLDLVLPSGLVRQYSLCGDPAAPDTYTVATRLLEDGRGGSREVHAQLHEGVEIEIRGPRNRFPLVTGAPAYVFVAGGIGITPILPMLRTVAASGADWCLLYGGRTRASMPFLDEIEKLGAEGNRVTVVPEDESGHPDAAAALTDLAPGTAVYCCGPEPLTEAVTAALPADCALHLERFTAAATSPAGSGAFEVELRRTGRTVRVAAGQSVLAAVREELPYVSYSCEQGFCGTCQQRVLEGGIDHRDELLADTERDDSMLICVSRCRGERLVLDL</sequence>
<keyword evidence="6" id="KW-0408">Iron</keyword>
<dbReference type="SUPFAM" id="SSF63380">
    <property type="entry name" value="Riboflavin synthase domain-like"/>
    <property type="match status" value="1"/>
</dbReference>
<dbReference type="InterPro" id="IPR012675">
    <property type="entry name" value="Beta-grasp_dom_sf"/>
</dbReference>
<accession>A0ABV2U9F0</accession>
<comment type="caution">
    <text evidence="10">The sequence shown here is derived from an EMBL/GenBank/DDBJ whole genome shotgun (WGS) entry which is preliminary data.</text>
</comment>
<reference evidence="10 11" key="1">
    <citation type="submission" date="2024-06" db="EMBL/GenBank/DDBJ databases">
        <title>The Natural Products Discovery Center: Release of the First 8490 Sequenced Strains for Exploring Actinobacteria Biosynthetic Diversity.</title>
        <authorList>
            <person name="Kalkreuter E."/>
            <person name="Kautsar S.A."/>
            <person name="Yang D."/>
            <person name="Bader C.D."/>
            <person name="Teijaro C.N."/>
            <person name="Fluegel L."/>
            <person name="Davis C.M."/>
            <person name="Simpson J.R."/>
            <person name="Lauterbach L."/>
            <person name="Steele A.D."/>
            <person name="Gui C."/>
            <person name="Meng S."/>
            <person name="Li G."/>
            <person name="Viehrig K."/>
            <person name="Ye F."/>
            <person name="Su P."/>
            <person name="Kiefer A.F."/>
            <person name="Nichols A."/>
            <person name="Cepeda A.J."/>
            <person name="Yan W."/>
            <person name="Fan B."/>
            <person name="Jiang Y."/>
            <person name="Adhikari A."/>
            <person name="Zheng C.-J."/>
            <person name="Schuster L."/>
            <person name="Cowan T.M."/>
            <person name="Smanski M.J."/>
            <person name="Chevrette M.G."/>
            <person name="De Carvalho L.P.S."/>
            <person name="Shen B."/>
        </authorList>
    </citation>
    <scope>NUCLEOTIDE SEQUENCE [LARGE SCALE GENOMIC DNA]</scope>
    <source>
        <strain evidence="10 11">NPDC005137</strain>
    </source>
</reference>
<feature type="domain" description="2Fe-2S ferredoxin-type" evidence="8">
    <location>
        <begin position="276"/>
        <end position="359"/>
    </location>
</feature>
<keyword evidence="7" id="KW-0411">Iron-sulfur</keyword>
<dbReference type="PROSITE" id="PS51085">
    <property type="entry name" value="2FE2S_FER_2"/>
    <property type="match status" value="1"/>
</dbReference>
<keyword evidence="11" id="KW-1185">Reference proteome</keyword>
<dbReference type="PRINTS" id="PR00409">
    <property type="entry name" value="PHDIOXRDTASE"/>
</dbReference>
<dbReference type="EMBL" id="JBEXIP010000011">
    <property type="protein sequence ID" value="MET8434462.1"/>
    <property type="molecule type" value="Genomic_DNA"/>
</dbReference>
<dbReference type="PROSITE" id="PS00197">
    <property type="entry name" value="2FE2S_FER_1"/>
    <property type="match status" value="1"/>
</dbReference>
<protein>
    <submittedName>
        <fullName evidence="10">PDR/VanB family oxidoreductase</fullName>
        <ecNumber evidence="10">1.-.-.-</ecNumber>
    </submittedName>
</protein>
<dbReference type="InterPro" id="IPR017938">
    <property type="entry name" value="Riboflavin_synthase-like_b-brl"/>
</dbReference>
<dbReference type="Pfam" id="PF00175">
    <property type="entry name" value="NAD_binding_1"/>
    <property type="match status" value="1"/>
</dbReference>
<dbReference type="CDD" id="cd06185">
    <property type="entry name" value="PDR_like"/>
    <property type="match status" value="1"/>
</dbReference>
<keyword evidence="3" id="KW-0001">2Fe-2S</keyword>
<evidence type="ECO:0000256" key="1">
    <source>
        <dbReference type="ARBA" id="ARBA00001974"/>
    </source>
</evidence>
<dbReference type="PROSITE" id="PS51384">
    <property type="entry name" value="FAD_FR"/>
    <property type="match status" value="1"/>
</dbReference>
<dbReference type="InterPro" id="IPR006058">
    <property type="entry name" value="2Fe2S_fd_BS"/>
</dbReference>
<dbReference type="SUPFAM" id="SSF54292">
    <property type="entry name" value="2Fe-2S ferredoxin-like"/>
    <property type="match status" value="1"/>
</dbReference>
<evidence type="ECO:0000256" key="3">
    <source>
        <dbReference type="ARBA" id="ARBA00022714"/>
    </source>
</evidence>
<dbReference type="InterPro" id="IPR050415">
    <property type="entry name" value="MRET"/>
</dbReference>
<dbReference type="InterPro" id="IPR001433">
    <property type="entry name" value="OxRdtase_FAD/NAD-bd"/>
</dbReference>
<evidence type="ECO:0000313" key="10">
    <source>
        <dbReference type="EMBL" id="MET8434462.1"/>
    </source>
</evidence>
<dbReference type="CDD" id="cd00207">
    <property type="entry name" value="fer2"/>
    <property type="match status" value="1"/>
</dbReference>
<evidence type="ECO:0000259" key="9">
    <source>
        <dbReference type="PROSITE" id="PS51384"/>
    </source>
</evidence>
<proteinExistence type="predicted"/>
<dbReference type="InterPro" id="IPR039261">
    <property type="entry name" value="FNR_nucleotide-bd"/>
</dbReference>
<dbReference type="PANTHER" id="PTHR47354">
    <property type="entry name" value="NADH OXIDOREDUCTASE HCR"/>
    <property type="match status" value="1"/>
</dbReference>
<evidence type="ECO:0000256" key="7">
    <source>
        <dbReference type="ARBA" id="ARBA00023014"/>
    </source>
</evidence>
<dbReference type="EC" id="1.-.-.-" evidence="10"/>
<feature type="domain" description="FAD-binding FR-type" evidence="9">
    <location>
        <begin position="51"/>
        <end position="150"/>
    </location>
</feature>
<dbReference type="Gene3D" id="2.40.30.10">
    <property type="entry name" value="Translation factors"/>
    <property type="match status" value="1"/>
</dbReference>
<gene>
    <name evidence="10" type="ORF">ABZV61_16995</name>
</gene>
<evidence type="ECO:0000256" key="6">
    <source>
        <dbReference type="ARBA" id="ARBA00023004"/>
    </source>
</evidence>
<dbReference type="Gene3D" id="3.40.50.80">
    <property type="entry name" value="Nucleotide-binding domain of ferredoxin-NADP reductase (FNR) module"/>
    <property type="match status" value="1"/>
</dbReference>
<dbReference type="GO" id="GO:0016491">
    <property type="term" value="F:oxidoreductase activity"/>
    <property type="evidence" value="ECO:0007669"/>
    <property type="project" value="UniProtKB-KW"/>
</dbReference>
<dbReference type="RefSeq" id="WP_356710041.1">
    <property type="nucleotide sequence ID" value="NZ_JBEXIP010000011.1"/>
</dbReference>
<dbReference type="PANTHER" id="PTHR47354:SF1">
    <property type="entry name" value="CARNITINE MONOOXYGENASE REDUCTASE SUBUNIT"/>
    <property type="match status" value="1"/>
</dbReference>
<evidence type="ECO:0000256" key="2">
    <source>
        <dbReference type="ARBA" id="ARBA00022630"/>
    </source>
</evidence>
<evidence type="ECO:0000313" key="11">
    <source>
        <dbReference type="Proteomes" id="UP001550044"/>
    </source>
</evidence>
<evidence type="ECO:0000256" key="4">
    <source>
        <dbReference type="ARBA" id="ARBA00022723"/>
    </source>
</evidence>
<dbReference type="Proteomes" id="UP001550044">
    <property type="component" value="Unassembled WGS sequence"/>
</dbReference>
<dbReference type="Gene3D" id="3.10.20.30">
    <property type="match status" value="1"/>
</dbReference>
<dbReference type="InterPro" id="IPR036010">
    <property type="entry name" value="2Fe-2S_ferredoxin-like_sf"/>
</dbReference>
<keyword evidence="2" id="KW-0285">Flavoprotein</keyword>
<dbReference type="SUPFAM" id="SSF52343">
    <property type="entry name" value="Ferredoxin reductase-like, C-terminal NADP-linked domain"/>
    <property type="match status" value="1"/>
</dbReference>
<dbReference type="Pfam" id="PF00111">
    <property type="entry name" value="Fer2"/>
    <property type="match status" value="1"/>
</dbReference>
<keyword evidence="4" id="KW-0479">Metal-binding</keyword>
<dbReference type="InterPro" id="IPR017927">
    <property type="entry name" value="FAD-bd_FR_type"/>
</dbReference>
<evidence type="ECO:0000256" key="5">
    <source>
        <dbReference type="ARBA" id="ARBA00023002"/>
    </source>
</evidence>
<dbReference type="InterPro" id="IPR001041">
    <property type="entry name" value="2Fe-2S_ferredoxin-type"/>
</dbReference>
<keyword evidence="5 10" id="KW-0560">Oxidoreductase</keyword>
<comment type="cofactor">
    <cofactor evidence="1">
        <name>FAD</name>
        <dbReference type="ChEBI" id="CHEBI:57692"/>
    </cofactor>
</comment>
<evidence type="ECO:0000259" key="8">
    <source>
        <dbReference type="PROSITE" id="PS51085"/>
    </source>
</evidence>